<reference evidence="2" key="1">
    <citation type="submission" date="2014-11" db="EMBL/GenBank/DDBJ databases">
        <authorList>
            <person name="Amaro Gonzalez C."/>
        </authorList>
    </citation>
    <scope>NUCLEOTIDE SEQUENCE</scope>
</reference>
<evidence type="ECO:0000313" key="2">
    <source>
        <dbReference type="EMBL" id="JAI02435.1"/>
    </source>
</evidence>
<proteinExistence type="predicted"/>
<reference evidence="2" key="2">
    <citation type="journal article" date="2015" name="Fish Shellfish Immunol.">
        <title>Early steps in the European eel (Anguilla anguilla)-Vibrio vulnificus interaction in the gills: Role of the RtxA13 toxin.</title>
        <authorList>
            <person name="Callol A."/>
            <person name="Pajuelo D."/>
            <person name="Ebbesson L."/>
            <person name="Teles M."/>
            <person name="MacKenzie S."/>
            <person name="Amaro C."/>
        </authorList>
    </citation>
    <scope>NUCLEOTIDE SEQUENCE</scope>
</reference>
<feature type="region of interest" description="Disordered" evidence="1">
    <location>
        <begin position="59"/>
        <end position="82"/>
    </location>
</feature>
<name>A0A0E9XIF3_ANGAN</name>
<evidence type="ECO:0000256" key="1">
    <source>
        <dbReference type="SAM" id="MobiDB-lite"/>
    </source>
</evidence>
<sequence length="82" mass="8551">MTCKTATLKPGKIAKSHAEFECEESHPAFLVTHSIPLHSLRVIGSSVLCSSILPPCTLNSSEKKSSSSIGPGAALRCSSSLP</sequence>
<dbReference type="EMBL" id="GBXM01006143">
    <property type="protein sequence ID" value="JAI02435.1"/>
    <property type="molecule type" value="Transcribed_RNA"/>
</dbReference>
<protein>
    <submittedName>
        <fullName evidence="2">Uncharacterized protein</fullName>
    </submittedName>
</protein>
<organism evidence="2">
    <name type="scientific">Anguilla anguilla</name>
    <name type="common">European freshwater eel</name>
    <name type="synonym">Muraena anguilla</name>
    <dbReference type="NCBI Taxonomy" id="7936"/>
    <lineage>
        <taxon>Eukaryota</taxon>
        <taxon>Metazoa</taxon>
        <taxon>Chordata</taxon>
        <taxon>Craniata</taxon>
        <taxon>Vertebrata</taxon>
        <taxon>Euteleostomi</taxon>
        <taxon>Actinopterygii</taxon>
        <taxon>Neopterygii</taxon>
        <taxon>Teleostei</taxon>
        <taxon>Anguilliformes</taxon>
        <taxon>Anguillidae</taxon>
        <taxon>Anguilla</taxon>
    </lineage>
</organism>
<dbReference type="AlphaFoldDB" id="A0A0E9XIF3"/>
<accession>A0A0E9XIF3</accession>